<evidence type="ECO:0000259" key="12">
    <source>
        <dbReference type="SMART" id="SM01104"/>
    </source>
</evidence>
<dbReference type="GO" id="GO:0006397">
    <property type="term" value="P:mRNA processing"/>
    <property type="evidence" value="ECO:0007669"/>
    <property type="project" value="UniProtKB-KW"/>
</dbReference>
<dbReference type="SMART" id="SM00739">
    <property type="entry name" value="KOW"/>
    <property type="match status" value="4"/>
</dbReference>
<dbReference type="Pfam" id="PF23042">
    <property type="entry name" value="KOW1_SPT5"/>
    <property type="match status" value="1"/>
</dbReference>
<dbReference type="CDD" id="cd06082">
    <property type="entry name" value="KOW_Spt5_2"/>
    <property type="match status" value="1"/>
</dbReference>
<dbReference type="InterPro" id="IPR005100">
    <property type="entry name" value="NGN-domain"/>
</dbReference>
<dbReference type="InterPro" id="IPR024945">
    <property type="entry name" value="Spt5_C_dom"/>
</dbReference>
<dbReference type="FunFam" id="2.30.30.30:FF:000018">
    <property type="entry name" value="Transcription elongation factor SPT5"/>
    <property type="match status" value="1"/>
</dbReference>
<protein>
    <recommendedName>
        <fullName evidence="3 9">Transcription elongation factor SPT5</fullName>
    </recommendedName>
</protein>
<evidence type="ECO:0000256" key="3">
    <source>
        <dbReference type="ARBA" id="ARBA00020181"/>
    </source>
</evidence>
<evidence type="ECO:0000256" key="7">
    <source>
        <dbReference type="ARBA" id="ARBA00024691"/>
    </source>
</evidence>
<feature type="compositionally biased region" description="Acidic residues" evidence="10">
    <location>
        <begin position="146"/>
        <end position="166"/>
    </location>
</feature>
<dbReference type="CDD" id="cd06083">
    <property type="entry name" value="KOW_Spt5_3"/>
    <property type="match status" value="1"/>
</dbReference>
<feature type="domain" description="KOW" evidence="11">
    <location>
        <begin position="607"/>
        <end position="635"/>
    </location>
</feature>
<dbReference type="Gene3D" id="2.30.30.30">
    <property type="match status" value="3"/>
</dbReference>
<feature type="compositionally biased region" description="Basic residues" evidence="10">
    <location>
        <begin position="188"/>
        <end position="197"/>
    </location>
</feature>
<dbReference type="Pfam" id="PF23291">
    <property type="entry name" value="KOW4_SPT5"/>
    <property type="match status" value="1"/>
</dbReference>
<dbReference type="CDD" id="cd06081">
    <property type="entry name" value="KOW_Spt5_1"/>
    <property type="match status" value="1"/>
</dbReference>
<dbReference type="GO" id="GO:0032044">
    <property type="term" value="C:DSIF complex"/>
    <property type="evidence" value="ECO:0007669"/>
    <property type="project" value="TreeGrafter"/>
</dbReference>
<dbReference type="AlphaFoldDB" id="A0A9W9EZ96"/>
<comment type="subcellular location">
    <subcellularLocation>
        <location evidence="1 9">Nucleus</location>
    </subcellularLocation>
</comment>
<dbReference type="InterPro" id="IPR036735">
    <property type="entry name" value="NGN_dom_sf"/>
</dbReference>
<dbReference type="Pfam" id="PF23284">
    <property type="entry name" value="KOW2_Spt5"/>
    <property type="match status" value="1"/>
</dbReference>
<dbReference type="OrthoDB" id="28901at2759"/>
<dbReference type="InterPro" id="IPR057936">
    <property type="entry name" value="KOWx_Spt5"/>
</dbReference>
<feature type="domain" description="Spt5 C-terminal" evidence="12">
    <location>
        <begin position="932"/>
        <end position="1072"/>
    </location>
</feature>
<dbReference type="Pfam" id="PF23290">
    <property type="entry name" value="KOW5_SPT5"/>
    <property type="match status" value="1"/>
</dbReference>
<gene>
    <name evidence="13" type="ORF">N7532_009308</name>
</gene>
<dbReference type="GO" id="GO:0006368">
    <property type="term" value="P:transcription elongation by RNA polymerase II"/>
    <property type="evidence" value="ECO:0007669"/>
    <property type="project" value="TreeGrafter"/>
</dbReference>
<dbReference type="GO" id="GO:0003729">
    <property type="term" value="F:mRNA binding"/>
    <property type="evidence" value="ECO:0007669"/>
    <property type="project" value="TreeGrafter"/>
</dbReference>
<keyword evidence="5 9" id="KW-0804">Transcription</keyword>
<dbReference type="Pfam" id="PF23037">
    <property type="entry name" value="KOWx_SPT5"/>
    <property type="match status" value="1"/>
</dbReference>
<dbReference type="InterPro" id="IPR041975">
    <property type="entry name" value="KOW_Spt5_2"/>
</dbReference>
<dbReference type="InterPro" id="IPR022581">
    <property type="entry name" value="Spt5_N"/>
</dbReference>
<dbReference type="InterPro" id="IPR039659">
    <property type="entry name" value="SPT5"/>
</dbReference>
<dbReference type="Pfam" id="PF12815">
    <property type="entry name" value="CTD"/>
    <property type="match status" value="1"/>
</dbReference>
<dbReference type="GO" id="GO:0006357">
    <property type="term" value="P:regulation of transcription by RNA polymerase II"/>
    <property type="evidence" value="ECO:0007669"/>
    <property type="project" value="InterPro"/>
</dbReference>
<evidence type="ECO:0000256" key="5">
    <source>
        <dbReference type="ARBA" id="ARBA00023163"/>
    </source>
</evidence>
<dbReference type="GO" id="GO:0003746">
    <property type="term" value="F:translation elongation factor activity"/>
    <property type="evidence" value="ECO:0007669"/>
    <property type="project" value="UniProtKB-KW"/>
</dbReference>
<evidence type="ECO:0000313" key="13">
    <source>
        <dbReference type="EMBL" id="KAJ5090624.1"/>
    </source>
</evidence>
<feature type="compositionally biased region" description="Basic and acidic residues" evidence="10">
    <location>
        <begin position="243"/>
        <end position="261"/>
    </location>
</feature>
<feature type="compositionally biased region" description="Low complexity" evidence="10">
    <location>
        <begin position="1028"/>
        <end position="1059"/>
    </location>
</feature>
<evidence type="ECO:0000256" key="10">
    <source>
        <dbReference type="SAM" id="MobiDB-lite"/>
    </source>
</evidence>
<feature type="compositionally biased region" description="Low complexity" evidence="10">
    <location>
        <begin position="1081"/>
        <end position="1104"/>
    </location>
</feature>
<dbReference type="CDD" id="cd06084">
    <property type="entry name" value="KOW_Spt5_4"/>
    <property type="match status" value="1"/>
</dbReference>
<feature type="domain" description="KOW" evidence="11">
    <location>
        <begin position="825"/>
        <end position="852"/>
    </location>
</feature>
<dbReference type="InterPro" id="IPR041978">
    <property type="entry name" value="KOW_Spt5_5"/>
</dbReference>
<dbReference type="InterPro" id="IPR041976">
    <property type="entry name" value="KOW_Spt5_3"/>
</dbReference>
<dbReference type="InterPro" id="IPR008991">
    <property type="entry name" value="Translation_prot_SH3-like_sf"/>
</dbReference>
<evidence type="ECO:0000256" key="8">
    <source>
        <dbReference type="ARBA" id="ARBA00025870"/>
    </source>
</evidence>
<keyword evidence="14" id="KW-1185">Reference proteome</keyword>
<dbReference type="PANTHER" id="PTHR11125:SF7">
    <property type="entry name" value="TRANSCRIPTION ELONGATION FACTOR SPT5"/>
    <property type="match status" value="1"/>
</dbReference>
<keyword evidence="6 9" id="KW-0539">Nucleus</keyword>
<keyword evidence="13" id="KW-0251">Elongation factor</keyword>
<evidence type="ECO:0000256" key="6">
    <source>
        <dbReference type="ARBA" id="ARBA00023242"/>
    </source>
</evidence>
<dbReference type="EMBL" id="JAPQKI010000009">
    <property type="protein sequence ID" value="KAJ5090624.1"/>
    <property type="molecule type" value="Genomic_DNA"/>
</dbReference>
<dbReference type="InterPro" id="IPR039385">
    <property type="entry name" value="NGN_Euk"/>
</dbReference>
<sequence>MGLAAASEVDPISKVFDGERSGNVQTPTAQLRDNLAPGFHKFRRPPSLLCLQIFFRNPPFPNLFLPCLSLHSVRPILQLQLFDMSNFLNQDFGSEDEDEDFNPVPVAGSDDEDAKPAKEDGDDTGALTHEGDAEAEDEKDEKHNDAEDDEEEEDDDDEEEDEEEEEVVRIKQSKKRARNSLTLVGVKNRPRKRRRGGVHNFFEEEAGVDEEEDEAEDEEDELAEFGTEMHPDDLDALPAGAETDDRRHRQLDRQRELDATMDAEKQAQMLKERYGRNRAAATDALVIPKRLLLPSVEDPSIWGARCKPGKEREVVFNIQKRIQERPAHSRNPLRILSAFERGNVMQGWFYVEAQRQPDVIAGLDQLNHYFPSRGLTLIPVKDMPDLLRVRKSEELHPGGWVRVARGKYKGDLAQIEEVETNGLTVTVRIVPRLDYGMNEDDNALAPGADVKRKRATNKFRPPQRLFSEAEAKKKHAKHLSATSGLRGKSWNYMNDNYEDGFLIKDMRLNHLTTKNVNPRLEEVTMFARGSEDGTANLDLAALADTMKKSTASDSYQPGDPVEVYRGEQQGLVGRAESTRGDIVSLRVTEGELSGHLIDAPVLTLRKRFREGDHVKVIGGSRFQNELGMVVEVKDDNVTILSDSTMEEITVFSKDLRLSGDTDAAASKGPSYTGQCRLHDLLQLDNSTVGCAIKVERDRIQVLDQHGSVRDCTRSQVINIIKRDSYKAVDADGAEITVGETIKEPLGEKRKGEIIYIYRGIVFAIDKERVENGGVWVTRAINTRSSQPAGGRELPSLDKPNPQIMNQQLKNNYASPIAMPSTGGRDRLVGQTVSIRRGPLKGLLGRVPYANEKLACVEFVSGKKPVMIPREDLLPRDPITNQPIHNFGGRGRGSRVPFGSSTAPPRRDGWQGGRTPMAAPDSSRTPAWAGASSSRTPAWGSSMSGSRTPAWKNDGSRTSNPYDAGNRTAYGGGNRTPAWNTGSRTPFAGAGGDDAFVTGSRTPAWGAGNRTPAWGSLASAQDQRDFDDAPTPGGYSAPTPGGYAAPTPGASAPTPGAWGADVPTPGAFNAPTPGGLPKRSGYDAPTPAAYDAPTPAMGGAAATPGAGYGDEYSAPQYEENTPSP</sequence>
<accession>A0A9W9EZ96</accession>
<dbReference type="Pfam" id="PF03439">
    <property type="entry name" value="Spt5-NGN"/>
    <property type="match status" value="1"/>
</dbReference>
<reference evidence="13" key="1">
    <citation type="submission" date="2022-11" db="EMBL/GenBank/DDBJ databases">
        <authorList>
            <person name="Petersen C."/>
        </authorList>
    </citation>
    <scope>NUCLEOTIDE SEQUENCE</scope>
    <source>
        <strain evidence="13">IBT 30761</strain>
    </source>
</reference>
<comment type="function">
    <text evidence="7 9">The SPT4-SPT5 complex mediates both activation and inhibition of transcription elongation, and plays a role in pre-mRNA processing. This complex seems to be important for the stability of the RNA polymerase II elongation machinery on the chromatin template but not for the inherent ability of this machinery to translocate down the gene.</text>
</comment>
<evidence type="ECO:0000259" key="11">
    <source>
        <dbReference type="SMART" id="SM00739"/>
    </source>
</evidence>
<dbReference type="RefSeq" id="XP_056472605.1">
    <property type="nucleotide sequence ID" value="XM_056621799.1"/>
</dbReference>
<feature type="domain" description="KOW" evidence="11">
    <location>
        <begin position="394"/>
        <end position="421"/>
    </location>
</feature>
<dbReference type="InterPro" id="IPR041977">
    <property type="entry name" value="KOW_Spt5_4"/>
</dbReference>
<keyword evidence="13" id="KW-0648">Protein biosynthesis</keyword>
<feature type="region of interest" description="Disordered" evidence="10">
    <location>
        <begin position="872"/>
        <end position="1123"/>
    </location>
</feature>
<feature type="compositionally biased region" description="Acidic residues" evidence="10">
    <location>
        <begin position="203"/>
        <end position="223"/>
    </location>
</feature>
<evidence type="ECO:0000256" key="9">
    <source>
        <dbReference type="PIRNR" id="PIRNR036945"/>
    </source>
</evidence>
<proteinExistence type="inferred from homology"/>
<dbReference type="Pfam" id="PF11942">
    <property type="entry name" value="Spt5_N"/>
    <property type="match status" value="1"/>
</dbReference>
<feature type="region of interest" description="Disordered" evidence="10">
    <location>
        <begin position="93"/>
        <end position="261"/>
    </location>
</feature>
<dbReference type="GO" id="GO:0032784">
    <property type="term" value="P:regulation of DNA-templated transcription elongation"/>
    <property type="evidence" value="ECO:0007669"/>
    <property type="project" value="InterPro"/>
</dbReference>
<dbReference type="InterPro" id="IPR017071">
    <property type="entry name" value="TF_Spt5_eukaryote"/>
</dbReference>
<evidence type="ECO:0000256" key="1">
    <source>
        <dbReference type="ARBA" id="ARBA00004123"/>
    </source>
</evidence>
<keyword evidence="4" id="KW-0507">mRNA processing</keyword>
<feature type="compositionally biased region" description="Polar residues" evidence="10">
    <location>
        <begin position="930"/>
        <end position="946"/>
    </location>
</feature>
<evidence type="ECO:0000313" key="14">
    <source>
        <dbReference type="Proteomes" id="UP001149074"/>
    </source>
</evidence>
<dbReference type="CDD" id="cd09888">
    <property type="entry name" value="NGN_Euk"/>
    <property type="match status" value="1"/>
</dbReference>
<dbReference type="GeneID" id="81360778"/>
<evidence type="ECO:0000256" key="2">
    <source>
        <dbReference type="ARBA" id="ARBA00006956"/>
    </source>
</evidence>
<evidence type="ECO:0000256" key="4">
    <source>
        <dbReference type="ARBA" id="ARBA00022664"/>
    </source>
</evidence>
<comment type="subunit">
    <text evidence="8">Component of the SPT4-SPT5 complex. Interacts with RNA polymerase II.</text>
</comment>
<dbReference type="Gene3D" id="3.30.70.940">
    <property type="entry name" value="NusG, N-terminal domain"/>
    <property type="match status" value="1"/>
</dbReference>
<name>A0A9W9EZ96_9EURO</name>
<dbReference type="InterPro" id="IPR005824">
    <property type="entry name" value="KOW"/>
</dbReference>
<comment type="similarity">
    <text evidence="2 9">Belongs to the SPT5 family.</text>
</comment>
<comment type="caution">
    <text evidence="13">The sequence shown here is derived from an EMBL/GenBank/DDBJ whole genome shotgun (WGS) entry which is preliminary data.</text>
</comment>
<dbReference type="PANTHER" id="PTHR11125">
    <property type="entry name" value="SUPPRESSOR OF TY 5"/>
    <property type="match status" value="1"/>
</dbReference>
<reference evidence="13" key="2">
    <citation type="journal article" date="2023" name="IMA Fungus">
        <title>Comparative genomic study of the Penicillium genus elucidates a diverse pangenome and 15 lateral gene transfer events.</title>
        <authorList>
            <person name="Petersen C."/>
            <person name="Sorensen T."/>
            <person name="Nielsen M.R."/>
            <person name="Sondergaard T.E."/>
            <person name="Sorensen J.L."/>
            <person name="Fitzpatrick D.A."/>
            <person name="Frisvad J.C."/>
            <person name="Nielsen K.L."/>
        </authorList>
    </citation>
    <scope>NUCLEOTIDE SEQUENCE</scope>
    <source>
        <strain evidence="13">IBT 30761</strain>
    </source>
</reference>
<dbReference type="InterPro" id="IPR041973">
    <property type="entry name" value="KOW_Spt5_1"/>
</dbReference>
<organism evidence="13 14">
    <name type="scientific">Penicillium argentinense</name>
    <dbReference type="NCBI Taxonomy" id="1131581"/>
    <lineage>
        <taxon>Eukaryota</taxon>
        <taxon>Fungi</taxon>
        <taxon>Dikarya</taxon>
        <taxon>Ascomycota</taxon>
        <taxon>Pezizomycotina</taxon>
        <taxon>Eurotiomycetes</taxon>
        <taxon>Eurotiomycetidae</taxon>
        <taxon>Eurotiales</taxon>
        <taxon>Aspergillaceae</taxon>
        <taxon>Penicillium</taxon>
    </lineage>
</organism>
<dbReference type="SUPFAM" id="SSF50104">
    <property type="entry name" value="Translation proteins SH3-like domain"/>
    <property type="match status" value="1"/>
</dbReference>
<dbReference type="SMART" id="SM01104">
    <property type="entry name" value="CTD"/>
    <property type="match status" value="1"/>
</dbReference>
<dbReference type="PIRSF" id="PIRSF036945">
    <property type="entry name" value="Spt5"/>
    <property type="match status" value="1"/>
</dbReference>
<feature type="domain" description="KOW" evidence="11">
    <location>
        <begin position="554"/>
        <end position="581"/>
    </location>
</feature>
<dbReference type="InterPro" id="IPR014722">
    <property type="entry name" value="Rib_uL2_dom2"/>
</dbReference>
<dbReference type="Proteomes" id="UP001149074">
    <property type="component" value="Unassembled WGS sequence"/>
</dbReference>
<dbReference type="FunFam" id="2.30.30.30:FF:000029">
    <property type="entry name" value="Transcription elongation factor SPT5"/>
    <property type="match status" value="1"/>
</dbReference>